<name>E4T6I2_PALPW</name>
<sequence length="209" mass="24219">MKNLENYGLALTNGKIPNTVNFDELDIFEIIESGIFDGVPGLGEIISTYKGFMDLRDKIFMKKFLRFLQTYNAHTIDEEKLVKFRNKIKSDKKYRTKITETLIEYIDDYKSAQKVEIYSNLFTAYINDFYDWEYFLTLSDCLRKVNLKNLNVIPKIDTTEGKEVTEYDESEVSAESDLVSAGLAIQMSVWSSDTYPTCFGKDLLKYGLK</sequence>
<organism evidence="1 2">
    <name type="scientific">Paludibacter propionicigenes (strain DSM 17365 / JCM 13257 / WB4)</name>
    <dbReference type="NCBI Taxonomy" id="694427"/>
    <lineage>
        <taxon>Bacteria</taxon>
        <taxon>Pseudomonadati</taxon>
        <taxon>Bacteroidota</taxon>
        <taxon>Bacteroidia</taxon>
        <taxon>Bacteroidales</taxon>
        <taxon>Paludibacteraceae</taxon>
        <taxon>Paludibacter</taxon>
    </lineage>
</organism>
<accession>E4T6I2</accession>
<dbReference type="Proteomes" id="UP000008718">
    <property type="component" value="Chromosome"/>
</dbReference>
<evidence type="ECO:0000313" key="2">
    <source>
        <dbReference type="Proteomes" id="UP000008718"/>
    </source>
</evidence>
<keyword evidence="2" id="KW-1185">Reference proteome</keyword>
<dbReference type="KEGG" id="ppn:Palpr_2190"/>
<protein>
    <submittedName>
        <fullName evidence="1">Uncharacterized protein</fullName>
    </submittedName>
</protein>
<dbReference type="EMBL" id="CP002345">
    <property type="protein sequence ID" value="ADQ80326.1"/>
    <property type="molecule type" value="Genomic_DNA"/>
</dbReference>
<gene>
    <name evidence="1" type="ordered locus">Palpr_2190</name>
</gene>
<dbReference type="eggNOG" id="ENOG5032PK9">
    <property type="taxonomic scope" value="Bacteria"/>
</dbReference>
<evidence type="ECO:0000313" key="1">
    <source>
        <dbReference type="EMBL" id="ADQ80326.1"/>
    </source>
</evidence>
<dbReference type="AlphaFoldDB" id="E4T6I2"/>
<dbReference type="HOGENOM" id="CLU_1346951_0_0_10"/>
<reference key="1">
    <citation type="submission" date="2010-11" db="EMBL/GenBank/DDBJ databases">
        <title>The complete genome of Paludibacter propionicigenes DSM 17365.</title>
        <authorList>
            <consortium name="US DOE Joint Genome Institute (JGI-PGF)"/>
            <person name="Lucas S."/>
            <person name="Copeland A."/>
            <person name="Lapidus A."/>
            <person name="Bruce D."/>
            <person name="Goodwin L."/>
            <person name="Pitluck S."/>
            <person name="Kyrpides N."/>
            <person name="Mavromatis K."/>
            <person name="Ivanova N."/>
            <person name="Munk A.C."/>
            <person name="Brettin T."/>
            <person name="Detter J.C."/>
            <person name="Han C."/>
            <person name="Tapia R."/>
            <person name="Land M."/>
            <person name="Hauser L."/>
            <person name="Markowitz V."/>
            <person name="Cheng J.-F."/>
            <person name="Hugenholtz P."/>
            <person name="Woyke T."/>
            <person name="Wu D."/>
            <person name="Gronow S."/>
            <person name="Wellnitz S."/>
            <person name="Brambilla E."/>
            <person name="Klenk H.-P."/>
            <person name="Eisen J.A."/>
        </authorList>
    </citation>
    <scope>NUCLEOTIDE SEQUENCE</scope>
    <source>
        <strain>WB4</strain>
    </source>
</reference>
<reference evidence="1 2" key="2">
    <citation type="journal article" date="2011" name="Stand. Genomic Sci.">
        <title>Complete genome sequence of Paludibacter propionicigenes type strain (WB4).</title>
        <authorList>
            <person name="Gronow S."/>
            <person name="Munk C."/>
            <person name="Lapidus A."/>
            <person name="Nolan M."/>
            <person name="Lucas S."/>
            <person name="Hammon N."/>
            <person name="Deshpande S."/>
            <person name="Cheng J.F."/>
            <person name="Tapia R."/>
            <person name="Han C."/>
            <person name="Goodwin L."/>
            <person name="Pitluck S."/>
            <person name="Liolios K."/>
            <person name="Ivanova N."/>
            <person name="Mavromatis K."/>
            <person name="Mikhailova N."/>
            <person name="Pati A."/>
            <person name="Chen A."/>
            <person name="Palaniappan K."/>
            <person name="Land M."/>
            <person name="Hauser L."/>
            <person name="Chang Y.J."/>
            <person name="Jeffries C.D."/>
            <person name="Brambilla E."/>
            <person name="Rohde M."/>
            <person name="Goker M."/>
            <person name="Detter J.C."/>
            <person name="Woyke T."/>
            <person name="Bristow J."/>
            <person name="Eisen J.A."/>
            <person name="Markowitz V."/>
            <person name="Hugenholtz P."/>
            <person name="Kyrpides N.C."/>
            <person name="Klenk H.P."/>
        </authorList>
    </citation>
    <scope>NUCLEOTIDE SEQUENCE [LARGE SCALE GENOMIC DNA]</scope>
    <source>
        <strain evidence="2">DSM 17365 / JCM 13257 / WB4</strain>
    </source>
</reference>
<proteinExistence type="predicted"/>
<dbReference type="RefSeq" id="WP_013445695.1">
    <property type="nucleotide sequence ID" value="NC_014734.1"/>
</dbReference>
<dbReference type="OrthoDB" id="1424717at2"/>